<organism evidence="1 2">
    <name type="scientific">Romanomermis culicivorax</name>
    <name type="common">Nematode worm</name>
    <dbReference type="NCBI Taxonomy" id="13658"/>
    <lineage>
        <taxon>Eukaryota</taxon>
        <taxon>Metazoa</taxon>
        <taxon>Ecdysozoa</taxon>
        <taxon>Nematoda</taxon>
        <taxon>Enoplea</taxon>
        <taxon>Dorylaimia</taxon>
        <taxon>Mermithida</taxon>
        <taxon>Mermithoidea</taxon>
        <taxon>Mermithidae</taxon>
        <taxon>Romanomermis</taxon>
    </lineage>
</organism>
<name>A0A915JKS8_ROMCU</name>
<dbReference type="AlphaFoldDB" id="A0A915JKS8"/>
<protein>
    <submittedName>
        <fullName evidence="2">Uncharacterized protein</fullName>
    </submittedName>
</protein>
<keyword evidence="1" id="KW-1185">Reference proteome</keyword>
<sequence>MKPAAELVENLNTLLPENLNMMLLEYDTELFESLLCSMPEHLTRVHEADGRLKTMKWNNLVSKKRNKRGKEKLKKLFEQLKSASEWTRYLLYLIEIFEKQSTKYVAHSDQEFAHGDGDFDWRLDPLGVSRVQQATVDDHLYPIAHHARQNDGRVVTDFD</sequence>
<proteinExistence type="predicted"/>
<reference evidence="2" key="1">
    <citation type="submission" date="2022-11" db="UniProtKB">
        <authorList>
            <consortium name="WormBaseParasite"/>
        </authorList>
    </citation>
    <scope>IDENTIFICATION</scope>
</reference>
<accession>A0A915JKS8</accession>
<dbReference type="Proteomes" id="UP000887565">
    <property type="component" value="Unplaced"/>
</dbReference>
<evidence type="ECO:0000313" key="1">
    <source>
        <dbReference type="Proteomes" id="UP000887565"/>
    </source>
</evidence>
<dbReference type="WBParaSite" id="nRc.2.0.1.t26641-RA">
    <property type="protein sequence ID" value="nRc.2.0.1.t26641-RA"/>
    <property type="gene ID" value="nRc.2.0.1.g26641"/>
</dbReference>
<evidence type="ECO:0000313" key="2">
    <source>
        <dbReference type="WBParaSite" id="nRc.2.0.1.t26641-RA"/>
    </source>
</evidence>